<gene>
    <name evidence="1" type="ordered locus">Snov_0788</name>
</gene>
<organism evidence="1 2">
    <name type="scientific">Ancylobacter novellus (strain ATCC 8093 / DSM 506 / JCM 20403 / CCM 1077 / IAM 12100 / NBRC 12443 / NCIMB 10456)</name>
    <name type="common">Starkeya novella</name>
    <dbReference type="NCBI Taxonomy" id="639283"/>
    <lineage>
        <taxon>Bacteria</taxon>
        <taxon>Pseudomonadati</taxon>
        <taxon>Pseudomonadota</taxon>
        <taxon>Alphaproteobacteria</taxon>
        <taxon>Hyphomicrobiales</taxon>
        <taxon>Xanthobacteraceae</taxon>
        <taxon>Ancylobacter</taxon>
    </lineage>
</organism>
<dbReference type="EMBL" id="CP002026">
    <property type="protein sequence ID" value="ADH88116.1"/>
    <property type="molecule type" value="Genomic_DNA"/>
</dbReference>
<dbReference type="HOGENOM" id="CLU_2958559_0_0_5"/>
<proteinExistence type="predicted"/>
<dbReference type="Proteomes" id="UP000006633">
    <property type="component" value="Chromosome"/>
</dbReference>
<reference evidence="1 2" key="1">
    <citation type="journal article" date="2012" name="Stand. Genomic Sci.">
        <title>Complete genome sequence of the facultatively chemolithoautotrophic and methylotrophic alpha Proteobacterium Starkeya novella type strain (ATCC 8093(T)).</title>
        <authorList>
            <person name="Kappler U."/>
            <person name="Davenport K."/>
            <person name="Beatson S."/>
            <person name="Lucas S."/>
            <person name="Lapidus A."/>
            <person name="Copeland A."/>
            <person name="Berry K.W."/>
            <person name="Glavina Del Rio T."/>
            <person name="Hammon N."/>
            <person name="Dalin E."/>
            <person name="Tice H."/>
            <person name="Pitluck S."/>
            <person name="Richardson P."/>
            <person name="Bruce D."/>
            <person name="Goodwin L.A."/>
            <person name="Han C."/>
            <person name="Tapia R."/>
            <person name="Detter J.C."/>
            <person name="Chang Y.J."/>
            <person name="Jeffries C.D."/>
            <person name="Land M."/>
            <person name="Hauser L."/>
            <person name="Kyrpides N.C."/>
            <person name="Goker M."/>
            <person name="Ivanova N."/>
            <person name="Klenk H.P."/>
            <person name="Woyke T."/>
        </authorList>
    </citation>
    <scope>NUCLEOTIDE SEQUENCE [LARGE SCALE GENOMIC DNA]</scope>
    <source>
        <strain evidence="2">ATCC 8093 / DSM 506 / JCM 20403 / CCM 1077 / IAM 12100 / NBRC 12443 / NCIMB 10456</strain>
    </source>
</reference>
<evidence type="ECO:0000313" key="1">
    <source>
        <dbReference type="EMBL" id="ADH88116.1"/>
    </source>
</evidence>
<evidence type="ECO:0000313" key="2">
    <source>
        <dbReference type="Proteomes" id="UP000006633"/>
    </source>
</evidence>
<dbReference type="AlphaFoldDB" id="D7A5J2"/>
<sequence>METTELRQAALAAAVDRYWHVIAAEIEAGLIDAAGVRVDYDHETGMKAYQAWCARHPVC</sequence>
<dbReference type="KEGG" id="sno:Snov_0788"/>
<dbReference type="STRING" id="639283.Snov_0788"/>
<protein>
    <submittedName>
        <fullName evidence="1">Uncharacterized protein</fullName>
    </submittedName>
</protein>
<name>D7A5J2_ANCN5</name>
<keyword evidence="2" id="KW-1185">Reference proteome</keyword>
<accession>D7A5J2</accession>